<dbReference type="Proteomes" id="UP000054217">
    <property type="component" value="Unassembled WGS sequence"/>
</dbReference>
<dbReference type="OrthoDB" id="2689466at2759"/>
<dbReference type="AlphaFoldDB" id="A0A0C3N8S3"/>
<organism evidence="1 2">
    <name type="scientific">Pisolithus tinctorius Marx 270</name>
    <dbReference type="NCBI Taxonomy" id="870435"/>
    <lineage>
        <taxon>Eukaryota</taxon>
        <taxon>Fungi</taxon>
        <taxon>Dikarya</taxon>
        <taxon>Basidiomycota</taxon>
        <taxon>Agaricomycotina</taxon>
        <taxon>Agaricomycetes</taxon>
        <taxon>Agaricomycetidae</taxon>
        <taxon>Boletales</taxon>
        <taxon>Sclerodermatineae</taxon>
        <taxon>Pisolithaceae</taxon>
        <taxon>Pisolithus</taxon>
    </lineage>
</organism>
<dbReference type="InParanoid" id="A0A0C3N8S3"/>
<protein>
    <submittedName>
        <fullName evidence="1">Uncharacterized protein</fullName>
    </submittedName>
</protein>
<accession>A0A0C3N8S3</accession>
<feature type="non-terminal residue" evidence="1">
    <location>
        <position position="80"/>
    </location>
</feature>
<dbReference type="EMBL" id="KN832029">
    <property type="protein sequence ID" value="KIN97464.1"/>
    <property type="molecule type" value="Genomic_DNA"/>
</dbReference>
<name>A0A0C3N8S3_PISTI</name>
<evidence type="ECO:0000313" key="2">
    <source>
        <dbReference type="Proteomes" id="UP000054217"/>
    </source>
</evidence>
<keyword evidence="2" id="KW-1185">Reference proteome</keyword>
<evidence type="ECO:0000313" key="1">
    <source>
        <dbReference type="EMBL" id="KIN97464.1"/>
    </source>
</evidence>
<gene>
    <name evidence="1" type="ORF">M404DRAFT_89303</name>
</gene>
<sequence length="80" mass="9168">MLLVLKNEWLPEACLPQTYNLAKYCGAILCLHGMRCLHDIAEVRTCSSCRKALMVRSPWQLKDAIANFQYYAHAELPQDV</sequence>
<reference evidence="2" key="2">
    <citation type="submission" date="2015-01" db="EMBL/GenBank/DDBJ databases">
        <title>Evolutionary Origins and Diversification of the Mycorrhizal Mutualists.</title>
        <authorList>
            <consortium name="DOE Joint Genome Institute"/>
            <consortium name="Mycorrhizal Genomics Consortium"/>
            <person name="Kohler A."/>
            <person name="Kuo A."/>
            <person name="Nagy L.G."/>
            <person name="Floudas D."/>
            <person name="Copeland A."/>
            <person name="Barry K.W."/>
            <person name="Cichocki N."/>
            <person name="Veneault-Fourrey C."/>
            <person name="LaButti K."/>
            <person name="Lindquist E.A."/>
            <person name="Lipzen A."/>
            <person name="Lundell T."/>
            <person name="Morin E."/>
            <person name="Murat C."/>
            <person name="Riley R."/>
            <person name="Ohm R."/>
            <person name="Sun H."/>
            <person name="Tunlid A."/>
            <person name="Henrissat B."/>
            <person name="Grigoriev I.V."/>
            <person name="Hibbett D.S."/>
            <person name="Martin F."/>
        </authorList>
    </citation>
    <scope>NUCLEOTIDE SEQUENCE [LARGE SCALE GENOMIC DNA]</scope>
    <source>
        <strain evidence="2">Marx 270</strain>
    </source>
</reference>
<proteinExistence type="predicted"/>
<reference evidence="1 2" key="1">
    <citation type="submission" date="2014-04" db="EMBL/GenBank/DDBJ databases">
        <authorList>
            <consortium name="DOE Joint Genome Institute"/>
            <person name="Kuo A."/>
            <person name="Kohler A."/>
            <person name="Costa M.D."/>
            <person name="Nagy L.G."/>
            <person name="Floudas D."/>
            <person name="Copeland A."/>
            <person name="Barry K.W."/>
            <person name="Cichocki N."/>
            <person name="Veneault-Fourrey C."/>
            <person name="LaButti K."/>
            <person name="Lindquist E.A."/>
            <person name="Lipzen A."/>
            <person name="Lundell T."/>
            <person name="Morin E."/>
            <person name="Murat C."/>
            <person name="Sun H."/>
            <person name="Tunlid A."/>
            <person name="Henrissat B."/>
            <person name="Grigoriev I.V."/>
            <person name="Hibbett D.S."/>
            <person name="Martin F."/>
            <person name="Nordberg H.P."/>
            <person name="Cantor M.N."/>
            <person name="Hua S.X."/>
        </authorList>
    </citation>
    <scope>NUCLEOTIDE SEQUENCE [LARGE SCALE GENOMIC DNA]</scope>
    <source>
        <strain evidence="1 2">Marx 270</strain>
    </source>
</reference>
<dbReference type="HOGENOM" id="CLU_171994_0_0_1"/>